<protein>
    <submittedName>
        <fullName evidence="1">Uncharacterized protein</fullName>
    </submittedName>
</protein>
<organism evidence="1 2">
    <name type="scientific">Fimbriiglobus ruber</name>
    <dbReference type="NCBI Taxonomy" id="1908690"/>
    <lineage>
        <taxon>Bacteria</taxon>
        <taxon>Pseudomonadati</taxon>
        <taxon>Planctomycetota</taxon>
        <taxon>Planctomycetia</taxon>
        <taxon>Gemmatales</taxon>
        <taxon>Gemmataceae</taxon>
        <taxon>Fimbriiglobus</taxon>
    </lineage>
</organism>
<evidence type="ECO:0000313" key="2">
    <source>
        <dbReference type="Proteomes" id="UP000214646"/>
    </source>
</evidence>
<reference evidence="2" key="1">
    <citation type="submission" date="2017-06" db="EMBL/GenBank/DDBJ databases">
        <title>Genome analysis of Fimbriiglobus ruber SP5, the first member of the order Planctomycetales with confirmed chitinolytic capability.</title>
        <authorList>
            <person name="Ravin N.V."/>
            <person name="Rakitin A.L."/>
            <person name="Ivanova A.A."/>
            <person name="Beletsky A.V."/>
            <person name="Kulichevskaya I.S."/>
            <person name="Mardanov A.V."/>
            <person name="Dedysh S.N."/>
        </authorList>
    </citation>
    <scope>NUCLEOTIDE SEQUENCE [LARGE SCALE GENOMIC DNA]</scope>
    <source>
        <strain evidence="2">SP5</strain>
    </source>
</reference>
<dbReference type="Proteomes" id="UP000214646">
    <property type="component" value="Unassembled WGS sequence"/>
</dbReference>
<gene>
    <name evidence="1" type="ORF">FRUB_00394</name>
</gene>
<proteinExistence type="predicted"/>
<keyword evidence="2" id="KW-1185">Reference proteome</keyword>
<dbReference type="AlphaFoldDB" id="A0A225EE82"/>
<evidence type="ECO:0000313" key="1">
    <source>
        <dbReference type="EMBL" id="OWK46695.1"/>
    </source>
</evidence>
<accession>A0A225EE82</accession>
<name>A0A225EE82_9BACT</name>
<sequence>MLLAAGTGAIEAFRPDTIDPEYSHRLSLFHQQTTASERPSVMVMGSSRIGLSFVPEELPPIYDSGGRSVVAFNASHVGAGPVTNLVLLRRLLRDGVRPTHVILEVMPSFLSHESYFLLASCCSASDVSLAATYMNRADIAWEYVHTGAVLFPHRARAACAPPEPAENFGPLGGRTDLLKTATPEFRARATFVQTHVHELKDFQIADEGDRALRDTIALCRTHDIGIVLLMTPEGTPFRALYGPGREELFAGYVNRVGLETGVTVIDARRWLRDDEFYDSHHALQTGASTFTARLGHDVITPLVGRDEAFATADHPGSSPRSLRR</sequence>
<dbReference type="EMBL" id="NIDE01000001">
    <property type="protein sequence ID" value="OWK46695.1"/>
    <property type="molecule type" value="Genomic_DNA"/>
</dbReference>
<comment type="caution">
    <text evidence="1">The sequence shown here is derived from an EMBL/GenBank/DDBJ whole genome shotgun (WGS) entry which is preliminary data.</text>
</comment>